<organism evidence="3 4">
    <name type="scientific">Candidatus Aquicultor primus</name>
    <dbReference type="NCBI Taxonomy" id="1797195"/>
    <lineage>
        <taxon>Bacteria</taxon>
        <taxon>Bacillati</taxon>
        <taxon>Actinomycetota</taxon>
        <taxon>Candidatus Aquicultoria</taxon>
        <taxon>Candidatus Aquicultorales</taxon>
        <taxon>Candidatus Aquicultoraceae</taxon>
        <taxon>Candidatus Aquicultor</taxon>
    </lineage>
</organism>
<accession>A0A1F2UPK8</accession>
<keyword evidence="2" id="KW-0732">Signal</keyword>
<proteinExistence type="predicted"/>
<feature type="transmembrane region" description="Helical" evidence="1">
    <location>
        <begin position="161"/>
        <end position="181"/>
    </location>
</feature>
<name>A0A1F2UPK8_9ACTN</name>
<dbReference type="EMBL" id="MELI01000078">
    <property type="protein sequence ID" value="OFW33036.1"/>
    <property type="molecule type" value="Genomic_DNA"/>
</dbReference>
<gene>
    <name evidence="3" type="ORF">A2074_03830</name>
</gene>
<keyword evidence="1" id="KW-0472">Membrane</keyword>
<evidence type="ECO:0000313" key="4">
    <source>
        <dbReference type="Proteomes" id="UP000178086"/>
    </source>
</evidence>
<keyword evidence="1" id="KW-1133">Transmembrane helix</keyword>
<dbReference type="AlphaFoldDB" id="A0A1F2UPK8"/>
<evidence type="ECO:0000256" key="1">
    <source>
        <dbReference type="SAM" id="Phobius"/>
    </source>
</evidence>
<reference evidence="3 4" key="1">
    <citation type="journal article" date="2016" name="Nat. Commun.">
        <title>Thousands of microbial genomes shed light on interconnected biogeochemical processes in an aquifer system.</title>
        <authorList>
            <person name="Anantharaman K."/>
            <person name="Brown C.T."/>
            <person name="Hug L.A."/>
            <person name="Sharon I."/>
            <person name="Castelle C.J."/>
            <person name="Probst A.J."/>
            <person name="Thomas B.C."/>
            <person name="Singh A."/>
            <person name="Wilkins M.J."/>
            <person name="Karaoz U."/>
            <person name="Brodie E.L."/>
            <person name="Williams K.H."/>
            <person name="Hubbard S.S."/>
            <person name="Banfield J.F."/>
        </authorList>
    </citation>
    <scope>NUCLEOTIDE SEQUENCE [LARGE SCALE GENOMIC DNA]</scope>
</reference>
<comment type="caution">
    <text evidence="3">The sequence shown here is derived from an EMBL/GenBank/DDBJ whole genome shotgun (WGS) entry which is preliminary data.</text>
</comment>
<evidence type="ECO:0000313" key="3">
    <source>
        <dbReference type="EMBL" id="OFW33036.1"/>
    </source>
</evidence>
<dbReference type="Proteomes" id="UP000178086">
    <property type="component" value="Unassembled WGS sequence"/>
</dbReference>
<sequence length="184" mass="19102">MKRFTFIILTFMILLSANVAFAASQGTLNVSPATVDSNGTVAATGGGFQSMADVTVAFDGDGTKVIKADINGNISFSYDVPPSISKGVHSLSAQGPSNGTHPDDVNEPYSYGSRYLVGSVEVGDKRMVLGEQVAPELPTVPGAPVVVSTDGQLPYTGGMPLWALLMAGLVLTVAGFSIKVFKRT</sequence>
<evidence type="ECO:0008006" key="5">
    <source>
        <dbReference type="Google" id="ProtNLM"/>
    </source>
</evidence>
<feature type="signal peptide" evidence="2">
    <location>
        <begin position="1"/>
        <end position="22"/>
    </location>
</feature>
<keyword evidence="1" id="KW-0812">Transmembrane</keyword>
<evidence type="ECO:0000256" key="2">
    <source>
        <dbReference type="SAM" id="SignalP"/>
    </source>
</evidence>
<protein>
    <recommendedName>
        <fullName evidence="5">Bacterial Ig-like domain-containing protein</fullName>
    </recommendedName>
</protein>
<feature type="chain" id="PRO_5009483151" description="Bacterial Ig-like domain-containing protein" evidence="2">
    <location>
        <begin position="23"/>
        <end position="184"/>
    </location>
</feature>